<protein>
    <submittedName>
        <fullName evidence="1">Actin patches distal</fullName>
    </submittedName>
</protein>
<evidence type="ECO:0000313" key="1">
    <source>
        <dbReference type="EMBL" id="QID78149.1"/>
    </source>
</evidence>
<dbReference type="Pfam" id="PF06999">
    <property type="entry name" value="Suc_Fer-like"/>
    <property type="match status" value="1"/>
</dbReference>
<dbReference type="InterPro" id="IPR009737">
    <property type="entry name" value="Aim32/Apd1-like"/>
</dbReference>
<dbReference type="CDD" id="cd03062">
    <property type="entry name" value="TRX_Fd_Sucrase"/>
    <property type="match status" value="1"/>
</dbReference>
<reference evidence="1 2" key="1">
    <citation type="journal article" date="2019" name="BMC Genomics">
        <title>Chromosome level assembly and comparative genome analysis confirm lager-brewing yeasts originated from a single hybridization.</title>
        <authorList>
            <person name="Salazar A.N."/>
            <person name="Gorter de Vries A.R."/>
            <person name="van den Broek M."/>
            <person name="Brouwers N."/>
            <person name="de la Torre Cortes P."/>
            <person name="Kuijpers N.G.A."/>
            <person name="Daran J.G."/>
            <person name="Abeel T."/>
        </authorList>
    </citation>
    <scope>NUCLEOTIDE SEQUENCE [LARGE SCALE GENOMIC DNA]</scope>
    <source>
        <strain evidence="1 2">CBS 1483</strain>
    </source>
</reference>
<dbReference type="OrthoDB" id="10253744at2759"/>
<name>A0A6C1DMM6_SACPS</name>
<dbReference type="InterPro" id="IPR036249">
    <property type="entry name" value="Thioredoxin-like_sf"/>
</dbReference>
<sequence length="316" mass="35777">MAFLNIFKQKRGDEASQLSAKGREEISQSIKICKSDDAANEHSCSGDCKTEIEEGEQAFAKLKIEHETPLLNSSKTPKIHFVVPTSQIDWQHDACLEDPKSVQYKISQWCDKNSAKFSNVGTGKTLNCAVSSLPKDIMDIDVMRGTKNNVLMLPYFIWLNDLRSDDVEATLDGLVPDLLDENISREKLLETRPNVAVARERAFVFICSHTTRDKRCGITAPYLKKVFDSKLQEHGLYRDNSDYRAEGVKIAFVNHVGGHKFAANVQIYLRNPNTLIWLGRVTPTIVPSIVEHLIVPEEPTLPFPEKVRCIKKYQSW</sequence>
<dbReference type="PANTHER" id="PTHR31902">
    <property type="entry name" value="ACTIN PATCHES DISTAL PROTEIN 1"/>
    <property type="match status" value="1"/>
</dbReference>
<organism evidence="1 2">
    <name type="scientific">Saccharomyces pastorianus</name>
    <name type="common">Lager yeast</name>
    <name type="synonym">Saccharomyces cerevisiae x Saccharomyces eubayanus</name>
    <dbReference type="NCBI Taxonomy" id="27292"/>
    <lineage>
        <taxon>Eukaryota</taxon>
        <taxon>Fungi</taxon>
        <taxon>Dikarya</taxon>
        <taxon>Ascomycota</taxon>
        <taxon>Saccharomycotina</taxon>
        <taxon>Saccharomycetes</taxon>
        <taxon>Saccharomycetales</taxon>
        <taxon>Saccharomycetaceae</taxon>
        <taxon>Saccharomyces</taxon>
    </lineage>
</organism>
<keyword evidence="2" id="KW-1185">Reference proteome</keyword>
<evidence type="ECO:0000313" key="2">
    <source>
        <dbReference type="Proteomes" id="UP000501346"/>
    </source>
</evidence>
<accession>A0A6C1DMM6</accession>
<dbReference type="SUPFAM" id="SSF52833">
    <property type="entry name" value="Thioredoxin-like"/>
    <property type="match status" value="1"/>
</dbReference>
<gene>
    <name evidence="1" type="primary">APD1_1</name>
    <name evidence="1" type="ORF">GRS66_000352</name>
</gene>
<dbReference type="AlphaFoldDB" id="A0A6C1DMM6"/>
<dbReference type="PANTHER" id="PTHR31902:SF14">
    <property type="entry name" value="ACTIN PATCHES DISTAL PROTEIN 1"/>
    <property type="match status" value="1"/>
</dbReference>
<dbReference type="Proteomes" id="UP000501346">
    <property type="component" value="Chromosome ScII"/>
</dbReference>
<dbReference type="EMBL" id="CP048984">
    <property type="protein sequence ID" value="QID78149.1"/>
    <property type="molecule type" value="Genomic_DNA"/>
</dbReference>
<dbReference type="FunFam" id="3.40.30.10:FF:000213">
    <property type="entry name" value="APD1p protein"/>
    <property type="match status" value="1"/>
</dbReference>
<proteinExistence type="predicted"/>
<dbReference type="Gene3D" id="3.40.30.10">
    <property type="entry name" value="Glutaredoxin"/>
    <property type="match status" value="1"/>
</dbReference>